<dbReference type="Proteomes" id="UP000002168">
    <property type="component" value="Chromosome"/>
</dbReference>
<dbReference type="STRING" id="392500.Swoo_1469"/>
<dbReference type="EMBL" id="CP000961">
    <property type="protein sequence ID" value="ACA85757.1"/>
    <property type="molecule type" value="Genomic_DNA"/>
</dbReference>
<reference evidence="2 3" key="1">
    <citation type="submission" date="2008-02" db="EMBL/GenBank/DDBJ databases">
        <title>Complete sequence of Shewanella woodyi ATCC 51908.</title>
        <authorList>
            <consortium name="US DOE Joint Genome Institute"/>
            <person name="Copeland A."/>
            <person name="Lucas S."/>
            <person name="Lapidus A."/>
            <person name="Glavina del Rio T."/>
            <person name="Dalin E."/>
            <person name="Tice H."/>
            <person name="Bruce D."/>
            <person name="Goodwin L."/>
            <person name="Pitluck S."/>
            <person name="Sims D."/>
            <person name="Brettin T."/>
            <person name="Detter J.C."/>
            <person name="Han C."/>
            <person name="Kuske C.R."/>
            <person name="Schmutz J."/>
            <person name="Larimer F."/>
            <person name="Land M."/>
            <person name="Hauser L."/>
            <person name="Kyrpides N."/>
            <person name="Lykidis A."/>
            <person name="Zhao J.-S."/>
            <person name="Richardson P."/>
        </authorList>
    </citation>
    <scope>NUCLEOTIDE SEQUENCE [LARGE SCALE GENOMIC DNA]</scope>
    <source>
        <strain evidence="3">ATCC 51908 / MS32</strain>
    </source>
</reference>
<dbReference type="KEGG" id="swd:Swoo_1469"/>
<keyword evidence="1" id="KW-0732">Signal</keyword>
<evidence type="ECO:0000313" key="3">
    <source>
        <dbReference type="Proteomes" id="UP000002168"/>
    </source>
</evidence>
<organism evidence="2 3">
    <name type="scientific">Shewanella woodyi (strain ATCC 51908 / MS32)</name>
    <dbReference type="NCBI Taxonomy" id="392500"/>
    <lineage>
        <taxon>Bacteria</taxon>
        <taxon>Pseudomonadati</taxon>
        <taxon>Pseudomonadota</taxon>
        <taxon>Gammaproteobacteria</taxon>
        <taxon>Alteromonadales</taxon>
        <taxon>Shewanellaceae</taxon>
        <taxon>Shewanella</taxon>
    </lineage>
</organism>
<sequence length="126" mass="14389" precursor="true">MVQCLSRFRTHIAVRLKLISLMLFSVTIAFSGKAATYTEPQVLTQMTIGDSFSRVKQVNMPSEELCGRNDWYILDIQLDKNKAMFSALLAAKASGQKVHFQLTGCWQNYPKITHVYNCKNQYCTNE</sequence>
<gene>
    <name evidence="2" type="ordered locus">Swoo_1469</name>
</gene>
<dbReference type="HOGENOM" id="CLU_1967911_0_0_6"/>
<feature type="chain" id="PRO_5002766756" evidence="1">
    <location>
        <begin position="35"/>
        <end position="126"/>
    </location>
</feature>
<feature type="signal peptide" evidence="1">
    <location>
        <begin position="1"/>
        <end position="34"/>
    </location>
</feature>
<evidence type="ECO:0000313" key="2">
    <source>
        <dbReference type="EMBL" id="ACA85757.1"/>
    </source>
</evidence>
<evidence type="ECO:0000256" key="1">
    <source>
        <dbReference type="SAM" id="SignalP"/>
    </source>
</evidence>
<name>B1KKB7_SHEWM</name>
<proteinExistence type="predicted"/>
<dbReference type="AlphaFoldDB" id="B1KKB7"/>
<accession>B1KKB7</accession>
<dbReference type="GO" id="GO:0016853">
    <property type="term" value="F:isomerase activity"/>
    <property type="evidence" value="ECO:0007669"/>
    <property type="project" value="UniProtKB-KW"/>
</dbReference>
<dbReference type="eggNOG" id="ENOG502ZM4B">
    <property type="taxonomic scope" value="Bacteria"/>
</dbReference>
<keyword evidence="2" id="KW-0413">Isomerase</keyword>
<protein>
    <submittedName>
        <fullName evidence="2">Triosephosphate isomerase</fullName>
    </submittedName>
</protein>
<keyword evidence="3" id="KW-1185">Reference proteome</keyword>